<evidence type="ECO:0000256" key="4">
    <source>
        <dbReference type="ARBA" id="ARBA00023125"/>
    </source>
</evidence>
<dbReference type="EMBL" id="SMAD01000007">
    <property type="protein sequence ID" value="TCS86532.1"/>
    <property type="molecule type" value="Genomic_DNA"/>
</dbReference>
<evidence type="ECO:0000256" key="1">
    <source>
        <dbReference type="ARBA" id="ARBA00022553"/>
    </source>
</evidence>
<dbReference type="AlphaFoldDB" id="A0A4R3KPD6"/>
<dbReference type="CDD" id="cd00383">
    <property type="entry name" value="trans_reg_C"/>
    <property type="match status" value="1"/>
</dbReference>
<keyword evidence="3" id="KW-0805">Transcription regulation</keyword>
<dbReference type="Pfam" id="PF00486">
    <property type="entry name" value="Trans_reg_C"/>
    <property type="match status" value="1"/>
</dbReference>
<dbReference type="GO" id="GO:0000156">
    <property type="term" value="F:phosphorelay response regulator activity"/>
    <property type="evidence" value="ECO:0007669"/>
    <property type="project" value="TreeGrafter"/>
</dbReference>
<accession>A0A4R3KPD6</accession>
<dbReference type="GO" id="GO:0006355">
    <property type="term" value="P:regulation of DNA-templated transcription"/>
    <property type="evidence" value="ECO:0007669"/>
    <property type="project" value="InterPro"/>
</dbReference>
<dbReference type="Gene3D" id="3.40.50.2300">
    <property type="match status" value="1"/>
</dbReference>
<dbReference type="GO" id="GO:0000976">
    <property type="term" value="F:transcription cis-regulatory region binding"/>
    <property type="evidence" value="ECO:0007669"/>
    <property type="project" value="TreeGrafter"/>
</dbReference>
<feature type="domain" description="Response regulatory" evidence="8">
    <location>
        <begin position="2"/>
        <end position="117"/>
    </location>
</feature>
<organism evidence="10 11">
    <name type="scientific">Anseongella ginsenosidimutans</name>
    <dbReference type="NCBI Taxonomy" id="496056"/>
    <lineage>
        <taxon>Bacteria</taxon>
        <taxon>Pseudomonadati</taxon>
        <taxon>Bacteroidota</taxon>
        <taxon>Sphingobacteriia</taxon>
        <taxon>Sphingobacteriales</taxon>
        <taxon>Sphingobacteriaceae</taxon>
        <taxon>Anseongella</taxon>
    </lineage>
</organism>
<dbReference type="InterPro" id="IPR036388">
    <property type="entry name" value="WH-like_DNA-bd_sf"/>
</dbReference>
<dbReference type="InterPro" id="IPR039420">
    <property type="entry name" value="WalR-like"/>
</dbReference>
<sequence>MKILLVEDEPGVASFIKKGLEEQQHEVQLAYDGETALQLLEGTAWDMIILDVILPHLSGLDVCRIIREKLHLATPVLMLTALGSTDNIVKGLETGADDYLVKPFKFKELLARIKALVRRHDGETVPSRQLVFADVELDLHKKTVVRAGRPIVLTSREFLLLEYFMRNPNRVISRTEILENVWEINFDLGSNVIDVYISYLRNKMDRGFTRKLIHTKVGMGYIMQSS</sequence>
<evidence type="ECO:0000313" key="10">
    <source>
        <dbReference type="EMBL" id="TCS86532.1"/>
    </source>
</evidence>
<comment type="caution">
    <text evidence="10">The sequence shown here is derived from an EMBL/GenBank/DDBJ whole genome shotgun (WGS) entry which is preliminary data.</text>
</comment>
<dbReference type="SUPFAM" id="SSF52172">
    <property type="entry name" value="CheY-like"/>
    <property type="match status" value="1"/>
</dbReference>
<gene>
    <name evidence="10" type="ORF">EDD80_10765</name>
</gene>
<keyword evidence="5" id="KW-0804">Transcription</keyword>
<evidence type="ECO:0000256" key="7">
    <source>
        <dbReference type="PROSITE-ProRule" id="PRU01091"/>
    </source>
</evidence>
<dbReference type="RefSeq" id="WP_132129543.1">
    <property type="nucleotide sequence ID" value="NZ_CP042432.1"/>
</dbReference>
<dbReference type="PROSITE" id="PS51755">
    <property type="entry name" value="OMPR_PHOB"/>
    <property type="match status" value="1"/>
</dbReference>
<dbReference type="PANTHER" id="PTHR48111">
    <property type="entry name" value="REGULATOR OF RPOS"/>
    <property type="match status" value="1"/>
</dbReference>
<dbReference type="CDD" id="cd19935">
    <property type="entry name" value="REC_OmpR_CusR-like"/>
    <property type="match status" value="1"/>
</dbReference>
<dbReference type="InterPro" id="IPR001867">
    <property type="entry name" value="OmpR/PhoB-type_DNA-bd"/>
</dbReference>
<dbReference type="InterPro" id="IPR011006">
    <property type="entry name" value="CheY-like_superfamily"/>
</dbReference>
<feature type="modified residue" description="4-aspartylphosphate" evidence="6">
    <location>
        <position position="51"/>
    </location>
</feature>
<dbReference type="Proteomes" id="UP000295807">
    <property type="component" value="Unassembled WGS sequence"/>
</dbReference>
<keyword evidence="2" id="KW-0902">Two-component regulatory system</keyword>
<evidence type="ECO:0000256" key="2">
    <source>
        <dbReference type="ARBA" id="ARBA00023012"/>
    </source>
</evidence>
<feature type="DNA-binding region" description="OmpR/PhoB-type" evidence="7">
    <location>
        <begin position="127"/>
        <end position="225"/>
    </location>
</feature>
<evidence type="ECO:0000259" key="9">
    <source>
        <dbReference type="PROSITE" id="PS51755"/>
    </source>
</evidence>
<dbReference type="GO" id="GO:0032993">
    <property type="term" value="C:protein-DNA complex"/>
    <property type="evidence" value="ECO:0007669"/>
    <property type="project" value="TreeGrafter"/>
</dbReference>
<dbReference type="Gene3D" id="6.10.250.690">
    <property type="match status" value="1"/>
</dbReference>
<dbReference type="OrthoDB" id="9790442at2"/>
<dbReference type="Gene3D" id="1.10.10.10">
    <property type="entry name" value="Winged helix-like DNA-binding domain superfamily/Winged helix DNA-binding domain"/>
    <property type="match status" value="1"/>
</dbReference>
<dbReference type="FunFam" id="3.40.50.2300:FF:000001">
    <property type="entry name" value="DNA-binding response regulator PhoB"/>
    <property type="match status" value="1"/>
</dbReference>
<dbReference type="FunFam" id="1.10.10.10:FF:000005">
    <property type="entry name" value="Two-component system response regulator"/>
    <property type="match status" value="1"/>
</dbReference>
<evidence type="ECO:0000256" key="5">
    <source>
        <dbReference type="ARBA" id="ARBA00023163"/>
    </source>
</evidence>
<feature type="domain" description="OmpR/PhoB-type" evidence="9">
    <location>
        <begin position="127"/>
        <end position="225"/>
    </location>
</feature>
<dbReference type="SMART" id="SM00448">
    <property type="entry name" value="REC"/>
    <property type="match status" value="1"/>
</dbReference>
<keyword evidence="1 6" id="KW-0597">Phosphoprotein</keyword>
<dbReference type="PANTHER" id="PTHR48111:SF22">
    <property type="entry name" value="REGULATOR OF RPOS"/>
    <property type="match status" value="1"/>
</dbReference>
<proteinExistence type="predicted"/>
<evidence type="ECO:0000256" key="3">
    <source>
        <dbReference type="ARBA" id="ARBA00023015"/>
    </source>
</evidence>
<dbReference type="SMART" id="SM00862">
    <property type="entry name" value="Trans_reg_C"/>
    <property type="match status" value="1"/>
</dbReference>
<protein>
    <submittedName>
        <fullName evidence="10">DNA-binding response OmpR family regulator</fullName>
    </submittedName>
</protein>
<evidence type="ECO:0000256" key="6">
    <source>
        <dbReference type="PROSITE-ProRule" id="PRU00169"/>
    </source>
</evidence>
<dbReference type="PROSITE" id="PS50110">
    <property type="entry name" value="RESPONSE_REGULATORY"/>
    <property type="match status" value="1"/>
</dbReference>
<evidence type="ECO:0000259" key="8">
    <source>
        <dbReference type="PROSITE" id="PS50110"/>
    </source>
</evidence>
<evidence type="ECO:0000313" key="11">
    <source>
        <dbReference type="Proteomes" id="UP000295807"/>
    </source>
</evidence>
<dbReference type="InterPro" id="IPR001789">
    <property type="entry name" value="Sig_transdc_resp-reg_receiver"/>
</dbReference>
<keyword evidence="4 7" id="KW-0238">DNA-binding</keyword>
<keyword evidence="11" id="KW-1185">Reference proteome</keyword>
<name>A0A4R3KPD6_9SPHI</name>
<dbReference type="Pfam" id="PF00072">
    <property type="entry name" value="Response_reg"/>
    <property type="match status" value="1"/>
</dbReference>
<reference evidence="10 11" key="1">
    <citation type="submission" date="2019-03" db="EMBL/GenBank/DDBJ databases">
        <title>Genomic Encyclopedia of Type Strains, Phase IV (KMG-IV): sequencing the most valuable type-strain genomes for metagenomic binning, comparative biology and taxonomic classification.</title>
        <authorList>
            <person name="Goeker M."/>
        </authorList>
    </citation>
    <scope>NUCLEOTIDE SEQUENCE [LARGE SCALE GENOMIC DNA]</scope>
    <source>
        <strain evidence="10 11">DSM 21100</strain>
    </source>
</reference>
<dbReference type="GO" id="GO:0005829">
    <property type="term" value="C:cytosol"/>
    <property type="evidence" value="ECO:0007669"/>
    <property type="project" value="TreeGrafter"/>
</dbReference>